<dbReference type="Gene3D" id="1.25.40.10">
    <property type="entry name" value="Tetratricopeptide repeat domain"/>
    <property type="match status" value="1"/>
</dbReference>
<dbReference type="SMART" id="SM00862">
    <property type="entry name" value="Trans_reg_C"/>
    <property type="match status" value="1"/>
</dbReference>
<dbReference type="InterPro" id="IPR011990">
    <property type="entry name" value="TPR-like_helical_dom_sf"/>
</dbReference>
<accession>A0ABS4DTW3</accession>
<dbReference type="InterPro" id="IPR051677">
    <property type="entry name" value="AfsR-DnrI-RedD_regulator"/>
</dbReference>
<dbReference type="InterPro" id="IPR001867">
    <property type="entry name" value="OmpR/PhoB-type_DNA-bd"/>
</dbReference>
<dbReference type="SUPFAM" id="SSF46894">
    <property type="entry name" value="C-terminal effector domain of the bipartite response regulators"/>
    <property type="match status" value="1"/>
</dbReference>
<dbReference type="InterPro" id="IPR016032">
    <property type="entry name" value="Sig_transdc_resp-reg_C-effctor"/>
</dbReference>
<organism evidence="3 4">
    <name type="scientific">Rhizobium halophytocola</name>
    <dbReference type="NCBI Taxonomy" id="735519"/>
    <lineage>
        <taxon>Bacteria</taxon>
        <taxon>Pseudomonadati</taxon>
        <taxon>Pseudomonadota</taxon>
        <taxon>Alphaproteobacteria</taxon>
        <taxon>Hyphomicrobiales</taxon>
        <taxon>Rhizobiaceae</taxon>
        <taxon>Rhizobium/Agrobacterium group</taxon>
        <taxon>Rhizobium</taxon>
    </lineage>
</organism>
<dbReference type="InterPro" id="IPR036388">
    <property type="entry name" value="WH-like_DNA-bd_sf"/>
</dbReference>
<evidence type="ECO:0000259" key="2">
    <source>
        <dbReference type="SMART" id="SM00862"/>
    </source>
</evidence>
<reference evidence="3 4" key="1">
    <citation type="submission" date="2021-03" db="EMBL/GenBank/DDBJ databases">
        <title>Genomic Encyclopedia of Type Strains, Phase IV (KMG-IV): sequencing the most valuable type-strain genomes for metagenomic binning, comparative biology and taxonomic classification.</title>
        <authorList>
            <person name="Goeker M."/>
        </authorList>
    </citation>
    <scope>NUCLEOTIDE SEQUENCE [LARGE SCALE GENOMIC DNA]</scope>
    <source>
        <strain evidence="3 4">DSM 21600</strain>
    </source>
</reference>
<dbReference type="Proteomes" id="UP000759443">
    <property type="component" value="Unassembled WGS sequence"/>
</dbReference>
<name>A0ABS4DTW3_9HYPH</name>
<proteinExistence type="predicted"/>
<dbReference type="EMBL" id="JAGGJU010000001">
    <property type="protein sequence ID" value="MBP1849126.1"/>
    <property type="molecule type" value="Genomic_DNA"/>
</dbReference>
<dbReference type="Gene3D" id="1.10.10.10">
    <property type="entry name" value="Winged helix-like DNA-binding domain superfamily/Winged helix DNA-binding domain"/>
    <property type="match status" value="1"/>
</dbReference>
<dbReference type="PANTHER" id="PTHR35807">
    <property type="entry name" value="TRANSCRIPTIONAL REGULATOR REDD-RELATED"/>
    <property type="match status" value="1"/>
</dbReference>
<evidence type="ECO:0000256" key="1">
    <source>
        <dbReference type="ARBA" id="ARBA00023125"/>
    </source>
</evidence>
<dbReference type="RefSeq" id="WP_209941963.1">
    <property type="nucleotide sequence ID" value="NZ_JAGGJU010000001.1"/>
</dbReference>
<sequence>MHDINATIRLFGPLAVMATDGEDLTPCGKKARALIALLATSPGYERHRRWLEDKLWSDRGPEQASASLRQTLSEIRRTLKGYDHLITIDRNTVRLSAAHVVTDLEDAELHALEGRDFLEGLDVRDPEFEEWLRLTRNHFAAPPSVAMPSVARPTSDTKIAIKCVSVSAETKIAGLIGEMLSNQIGQNLGEQLSAWCRTDTSETVERDPETSDIEVKCHVCEAQEHTAAFITTTYGPHRQLLYSKAFQVSERSVDLFNSDDLARAVFEATERTVYRLPSVVHAMSPTIEASRLVQMAVGKIFSFHAGELIEADRLLDQAYQLDANPAFLAWRALIRNIQAIEMFNLDIGHLQAEARRFLDQALAAGQDNALVLSLAALVQVMLFDDACSALDLARPAMETNPNSAFALQSIAMAQMLSGNTESAYLVSQRSHHIASSSRYGHWWDLFHCLTCVASGRLEEALTHAQASSRKAPNFRPPLRNLLALYGHFGMEQEVTVVAARLRAIEHSFTIEQFLEDENYPNRTLRMAGLLEQSRRKLPAAF</sequence>
<dbReference type="SUPFAM" id="SSF48452">
    <property type="entry name" value="TPR-like"/>
    <property type="match status" value="1"/>
</dbReference>
<comment type="caution">
    <text evidence="3">The sequence shown here is derived from an EMBL/GenBank/DDBJ whole genome shotgun (WGS) entry which is preliminary data.</text>
</comment>
<protein>
    <submittedName>
        <fullName evidence="3">Tetratricopeptide (TPR) repeat protein</fullName>
    </submittedName>
</protein>
<evidence type="ECO:0000313" key="4">
    <source>
        <dbReference type="Proteomes" id="UP000759443"/>
    </source>
</evidence>
<keyword evidence="4" id="KW-1185">Reference proteome</keyword>
<evidence type="ECO:0000313" key="3">
    <source>
        <dbReference type="EMBL" id="MBP1849126.1"/>
    </source>
</evidence>
<keyword evidence="1" id="KW-0238">DNA-binding</keyword>
<feature type="domain" description="OmpR/PhoB-type" evidence="2">
    <location>
        <begin position="21"/>
        <end position="95"/>
    </location>
</feature>
<gene>
    <name evidence="3" type="ORF">J2Z17_000543</name>
</gene>